<evidence type="ECO:0000313" key="1">
    <source>
        <dbReference type="EMBL" id="CAN0524977.1"/>
    </source>
</evidence>
<accession>A0AC59ZX08</accession>
<dbReference type="EMBL" id="OX596089">
    <property type="protein sequence ID" value="CAN0524977.1"/>
    <property type="molecule type" value="Genomic_DNA"/>
</dbReference>
<protein>
    <submittedName>
        <fullName evidence="1">Uncharacterized protein</fullName>
    </submittedName>
</protein>
<reference evidence="1" key="2">
    <citation type="submission" date="2025-03" db="EMBL/GenBank/DDBJ databases">
        <authorList>
            <consortium name="ELIXIR-Norway"/>
            <consortium name="Elixir Norway"/>
        </authorList>
    </citation>
    <scope>NUCLEOTIDE SEQUENCE</scope>
</reference>
<dbReference type="Proteomes" id="UP001162501">
    <property type="component" value="Chromosome 5"/>
</dbReference>
<name>A0AC59ZX08_RANTA</name>
<gene>
    <name evidence="1" type="ORF">MRATA1EN22A_LOCUS23996</name>
</gene>
<proteinExistence type="predicted"/>
<evidence type="ECO:0000313" key="2">
    <source>
        <dbReference type="Proteomes" id="UP001162501"/>
    </source>
</evidence>
<reference evidence="1" key="1">
    <citation type="submission" date="2023-05" db="EMBL/GenBank/DDBJ databases">
        <authorList>
            <consortium name="ELIXIR-Norway"/>
        </authorList>
    </citation>
    <scope>NUCLEOTIDE SEQUENCE</scope>
</reference>
<organism evidence="1 2">
    <name type="scientific">Rangifer tarandus platyrhynchus</name>
    <name type="common">Svalbard reindeer</name>
    <dbReference type="NCBI Taxonomy" id="3082113"/>
    <lineage>
        <taxon>Eukaryota</taxon>
        <taxon>Metazoa</taxon>
        <taxon>Chordata</taxon>
        <taxon>Craniata</taxon>
        <taxon>Vertebrata</taxon>
        <taxon>Euteleostomi</taxon>
        <taxon>Mammalia</taxon>
        <taxon>Eutheria</taxon>
        <taxon>Laurasiatheria</taxon>
        <taxon>Artiodactyla</taxon>
        <taxon>Ruminantia</taxon>
        <taxon>Pecora</taxon>
        <taxon>Cervidae</taxon>
        <taxon>Odocoileinae</taxon>
        <taxon>Rangifer</taxon>
    </lineage>
</organism>
<sequence length="181" mass="19689">MAGPEQRSVGVPAQDGTGIKQCLQQLSNTVTGSKQFQKEPCSVNDFPLQPCLPYSTWSSCTRRWFHEDHVGAGPGGSRSCATAEEQAPSEDANGMLKEDMIDVVLVRKQAFLCPGGGHCLCFPRLFAVHTSLKRSLCAKAAIGLVENGPASHPAQMETNLPRREYVFHLCKLPDFMGLTLL</sequence>